<reference evidence="1" key="1">
    <citation type="submission" date="2016-04" db="EMBL/GenBank/DDBJ databases">
        <authorList>
            <person name="Nguyen H.D."/>
            <person name="Samba Siva P."/>
            <person name="Cullis J."/>
            <person name="Levesque C.A."/>
            <person name="Hambleton S."/>
        </authorList>
    </citation>
    <scope>NUCLEOTIDE SEQUENCE</scope>
    <source>
        <strain evidence="1">DAOMC 236416</strain>
    </source>
</reference>
<organism evidence="1 2">
    <name type="scientific">Tilletia indica</name>
    <dbReference type="NCBI Taxonomy" id="43049"/>
    <lineage>
        <taxon>Eukaryota</taxon>
        <taxon>Fungi</taxon>
        <taxon>Dikarya</taxon>
        <taxon>Basidiomycota</taxon>
        <taxon>Ustilaginomycotina</taxon>
        <taxon>Exobasidiomycetes</taxon>
        <taxon>Tilletiales</taxon>
        <taxon>Tilletiaceae</taxon>
        <taxon>Tilletia</taxon>
    </lineage>
</organism>
<keyword evidence="2" id="KW-1185">Reference proteome</keyword>
<reference evidence="1" key="2">
    <citation type="journal article" date="2019" name="IMA Fungus">
        <title>Genome sequencing and comparison of five Tilletia species to identify candidate genes for the detection of regulated species infecting wheat.</title>
        <authorList>
            <person name="Nguyen H.D.T."/>
            <person name="Sultana T."/>
            <person name="Kesanakurti P."/>
            <person name="Hambleton S."/>
        </authorList>
    </citation>
    <scope>NUCLEOTIDE SEQUENCE</scope>
    <source>
        <strain evidence="1">DAOMC 236416</strain>
    </source>
</reference>
<sequence length="125" mass="13151">MRVLQASLLIMGCVVVAALPIAESDGNRQVTAAARGIKMDTPVSVSPRRPGEPNAVAPPSDFGPVSRAPSEIRKLEAVDVQARSIAMTEVKRVNELHPGKLPVFIKNDSGPLFGFGPQGEGAGWP</sequence>
<dbReference type="EMBL" id="LWDF02001716">
    <property type="protein sequence ID" value="KAE8237606.1"/>
    <property type="molecule type" value="Genomic_DNA"/>
</dbReference>
<accession>A0A177T0E9</accession>
<dbReference type="Proteomes" id="UP000077521">
    <property type="component" value="Unassembled WGS sequence"/>
</dbReference>
<evidence type="ECO:0000313" key="2">
    <source>
        <dbReference type="Proteomes" id="UP000077521"/>
    </source>
</evidence>
<name>A0A177T0E9_9BASI</name>
<protein>
    <submittedName>
        <fullName evidence="1">Uncharacterized protein</fullName>
    </submittedName>
</protein>
<proteinExistence type="predicted"/>
<gene>
    <name evidence="1" type="ORF">A4X13_0g8717</name>
</gene>
<dbReference type="AlphaFoldDB" id="A0A177T0E9"/>
<comment type="caution">
    <text evidence="1">The sequence shown here is derived from an EMBL/GenBank/DDBJ whole genome shotgun (WGS) entry which is preliminary data.</text>
</comment>
<evidence type="ECO:0000313" key="1">
    <source>
        <dbReference type="EMBL" id="KAE8237606.1"/>
    </source>
</evidence>